<organism evidence="6 7">
    <name type="scientific">Arenimonas terrae</name>
    <dbReference type="NCBI Taxonomy" id="2546226"/>
    <lineage>
        <taxon>Bacteria</taxon>
        <taxon>Pseudomonadati</taxon>
        <taxon>Pseudomonadota</taxon>
        <taxon>Gammaproteobacteria</taxon>
        <taxon>Lysobacterales</taxon>
        <taxon>Lysobacteraceae</taxon>
        <taxon>Arenimonas</taxon>
    </lineage>
</organism>
<feature type="transmembrane region" description="Helical" evidence="5">
    <location>
        <begin position="292"/>
        <end position="313"/>
    </location>
</feature>
<dbReference type="PANTHER" id="PTHR11360">
    <property type="entry name" value="MONOCARBOXYLATE TRANSPORTER"/>
    <property type="match status" value="1"/>
</dbReference>
<dbReference type="EMBL" id="SMDR01000001">
    <property type="protein sequence ID" value="TNJ34313.1"/>
    <property type="molecule type" value="Genomic_DNA"/>
</dbReference>
<feature type="transmembrane region" description="Helical" evidence="5">
    <location>
        <begin position="184"/>
        <end position="206"/>
    </location>
</feature>
<protein>
    <submittedName>
        <fullName evidence="6">MFS transporter</fullName>
    </submittedName>
</protein>
<dbReference type="AlphaFoldDB" id="A0A5C4RSL0"/>
<keyword evidence="7" id="KW-1185">Reference proteome</keyword>
<gene>
    <name evidence="6" type="ORF">E1B00_00520</name>
</gene>
<dbReference type="OrthoDB" id="5966585at2"/>
<accession>A0A5C4RSL0</accession>
<feature type="transmembrane region" description="Helical" evidence="5">
    <location>
        <begin position="212"/>
        <end position="230"/>
    </location>
</feature>
<keyword evidence="1 5" id="KW-0812">Transmembrane</keyword>
<feature type="transmembrane region" description="Helical" evidence="5">
    <location>
        <begin position="400"/>
        <end position="433"/>
    </location>
</feature>
<feature type="transmembrane region" description="Helical" evidence="5">
    <location>
        <begin position="260"/>
        <end position="286"/>
    </location>
</feature>
<dbReference type="InterPro" id="IPR036259">
    <property type="entry name" value="MFS_trans_sf"/>
</dbReference>
<keyword evidence="2 5" id="KW-1133">Transmembrane helix</keyword>
<reference evidence="6 7" key="1">
    <citation type="submission" date="2019-03" db="EMBL/GenBank/DDBJ databases">
        <title>Arenimonas daejeonensis sp. nov., isolated from compost.</title>
        <authorList>
            <person name="Jeon C.O."/>
        </authorList>
    </citation>
    <scope>NUCLEOTIDE SEQUENCE [LARGE SCALE GENOMIC DNA]</scope>
    <source>
        <strain evidence="6 7">R29</strain>
    </source>
</reference>
<proteinExistence type="predicted"/>
<feature type="transmembrane region" description="Helical" evidence="5">
    <location>
        <begin position="123"/>
        <end position="143"/>
    </location>
</feature>
<feature type="transmembrane region" description="Helical" evidence="5">
    <location>
        <begin position="334"/>
        <end position="360"/>
    </location>
</feature>
<dbReference type="Pfam" id="PF07690">
    <property type="entry name" value="MFS_1"/>
    <property type="match status" value="1"/>
</dbReference>
<dbReference type="Gene3D" id="1.20.1250.20">
    <property type="entry name" value="MFS general substrate transporter like domains"/>
    <property type="match status" value="1"/>
</dbReference>
<evidence type="ECO:0000256" key="2">
    <source>
        <dbReference type="ARBA" id="ARBA00022989"/>
    </source>
</evidence>
<feature type="transmembrane region" description="Helical" evidence="5">
    <location>
        <begin position="149"/>
        <end position="172"/>
    </location>
</feature>
<comment type="caution">
    <text evidence="6">The sequence shown here is derived from an EMBL/GenBank/DDBJ whole genome shotgun (WGS) entry which is preliminary data.</text>
</comment>
<feature type="compositionally biased region" description="Pro residues" evidence="4">
    <location>
        <begin position="24"/>
        <end position="34"/>
    </location>
</feature>
<evidence type="ECO:0000313" key="6">
    <source>
        <dbReference type="EMBL" id="TNJ34313.1"/>
    </source>
</evidence>
<name>A0A5C4RSL0_9GAMM</name>
<sequence length="462" mass="47726">MPRPRAPLAAAVVSARPARCPSPSRLPPSCPSPSPHRRRPRRNAAADRRMTAQLRRAVWWLGACQCVFWGVLYYGFSVVLVPIDRALVASQATVAGAFSCGLLLMALVAPRIGRWLDQGRGPVVVRVGAALAVSGLVALSQVGSVAGLYAAWCVLGLAMAALLYESAFALVIRAVDDTGNRLRALAAVTVMGGLASTLFLPLLALVVERLGWRQTQLVAAGFVLLAAVAMERRVFPALPSQAGRPTPAVPVRRSRREARFLALVACFSTASIAAMAVTTLLIPLLVQRGVSAPLAATVLAMLGIAQLPGRLWMLRGGAQPSPGHFAALPLGLQALGLAGMACAPGIGVAAASVAVFGLGAGLHTLARPWLVQRLYGVQAAGYWNGQVARVQGFARALGPVLAVALAAVSSAPIVLGALCVTMFALAVLAPALLREAAPADRFDDAVPPPAAAPCHISETGGA</sequence>
<dbReference type="GO" id="GO:0022857">
    <property type="term" value="F:transmembrane transporter activity"/>
    <property type="evidence" value="ECO:0007669"/>
    <property type="project" value="InterPro"/>
</dbReference>
<keyword evidence="3 5" id="KW-0472">Membrane</keyword>
<dbReference type="InterPro" id="IPR011701">
    <property type="entry name" value="MFS"/>
</dbReference>
<dbReference type="Proteomes" id="UP000305760">
    <property type="component" value="Unassembled WGS sequence"/>
</dbReference>
<feature type="region of interest" description="Disordered" evidence="4">
    <location>
        <begin position="13"/>
        <end position="46"/>
    </location>
</feature>
<feature type="transmembrane region" description="Helical" evidence="5">
    <location>
        <begin position="57"/>
        <end position="76"/>
    </location>
</feature>
<feature type="transmembrane region" description="Helical" evidence="5">
    <location>
        <begin position="88"/>
        <end position="111"/>
    </location>
</feature>
<evidence type="ECO:0000256" key="1">
    <source>
        <dbReference type="ARBA" id="ARBA00022692"/>
    </source>
</evidence>
<evidence type="ECO:0000313" key="7">
    <source>
        <dbReference type="Proteomes" id="UP000305760"/>
    </source>
</evidence>
<evidence type="ECO:0000256" key="3">
    <source>
        <dbReference type="ARBA" id="ARBA00023136"/>
    </source>
</evidence>
<dbReference type="InterPro" id="IPR050327">
    <property type="entry name" value="Proton-linked_MCT"/>
</dbReference>
<evidence type="ECO:0000256" key="4">
    <source>
        <dbReference type="SAM" id="MobiDB-lite"/>
    </source>
</evidence>
<evidence type="ECO:0000256" key="5">
    <source>
        <dbReference type="SAM" id="Phobius"/>
    </source>
</evidence>
<feature type="compositionally biased region" description="Low complexity" evidence="4">
    <location>
        <begin position="13"/>
        <end position="23"/>
    </location>
</feature>
<dbReference type="SUPFAM" id="SSF103473">
    <property type="entry name" value="MFS general substrate transporter"/>
    <property type="match status" value="1"/>
</dbReference>